<accession>A0A6J1CBY3</accession>
<dbReference type="GeneID" id="111010093"/>
<dbReference type="GO" id="GO:0004103">
    <property type="term" value="F:choline kinase activity"/>
    <property type="evidence" value="ECO:0007669"/>
    <property type="project" value="TreeGrafter"/>
</dbReference>
<dbReference type="KEGG" id="mcha:111010093"/>
<dbReference type="CDD" id="cd05157">
    <property type="entry name" value="ETNK_euk"/>
    <property type="match status" value="1"/>
</dbReference>
<dbReference type="GO" id="GO:0005737">
    <property type="term" value="C:cytoplasm"/>
    <property type="evidence" value="ECO:0007669"/>
    <property type="project" value="TreeGrafter"/>
</dbReference>
<dbReference type="SUPFAM" id="SSF56112">
    <property type="entry name" value="Protein kinase-like (PK-like)"/>
    <property type="match status" value="1"/>
</dbReference>
<organism evidence="2 3">
    <name type="scientific">Momordica charantia</name>
    <name type="common">Bitter gourd</name>
    <name type="synonym">Balsam pear</name>
    <dbReference type="NCBI Taxonomy" id="3673"/>
    <lineage>
        <taxon>Eukaryota</taxon>
        <taxon>Viridiplantae</taxon>
        <taxon>Streptophyta</taxon>
        <taxon>Embryophyta</taxon>
        <taxon>Tracheophyta</taxon>
        <taxon>Spermatophyta</taxon>
        <taxon>Magnoliopsida</taxon>
        <taxon>eudicotyledons</taxon>
        <taxon>Gunneridae</taxon>
        <taxon>Pentapetalae</taxon>
        <taxon>rosids</taxon>
        <taxon>fabids</taxon>
        <taxon>Cucurbitales</taxon>
        <taxon>Cucurbitaceae</taxon>
        <taxon>Momordiceae</taxon>
        <taxon>Momordica</taxon>
    </lineage>
</organism>
<dbReference type="PANTHER" id="PTHR22603">
    <property type="entry name" value="CHOLINE/ETHANOALAMINE KINASE"/>
    <property type="match status" value="1"/>
</dbReference>
<evidence type="ECO:0000256" key="1">
    <source>
        <dbReference type="ARBA" id="ARBA00038211"/>
    </source>
</evidence>
<keyword evidence="2" id="KW-1185">Reference proteome</keyword>
<dbReference type="GO" id="GO:0006646">
    <property type="term" value="P:phosphatidylethanolamine biosynthetic process"/>
    <property type="evidence" value="ECO:0007669"/>
    <property type="project" value="TreeGrafter"/>
</dbReference>
<dbReference type="Proteomes" id="UP000504603">
    <property type="component" value="Unplaced"/>
</dbReference>
<dbReference type="GO" id="GO:0004305">
    <property type="term" value="F:ethanolamine kinase activity"/>
    <property type="evidence" value="ECO:0007669"/>
    <property type="project" value="TreeGrafter"/>
</dbReference>
<dbReference type="OrthoDB" id="10267235at2759"/>
<comment type="similarity">
    <text evidence="1">Belongs to the choline/ethanolamine kinase family.</text>
</comment>
<gene>
    <name evidence="3" type="primary">LOC111010093</name>
</gene>
<protein>
    <submittedName>
        <fullName evidence="3">Probable choline kinase 2 isoform X1</fullName>
    </submittedName>
</protein>
<sequence>MDVAVRRPWACRCRSPAFLLPKFRRRTSLRPPQSTPFPYSSRLSLSAGAICGNRIGAILFAIPEAESHVGVEEVTDWPMLTQLPEENASNKKEDRLPREAREILQALATKWGDEINPGALQMIPLKGAMTNEVFQIKWPTKTEDVSRKVLVRIYGEGVDVFFNREDEIKTFEFMSKHGQGPRLLGRFSSGRIEEFIHARTLSAVDLRDSEISSLIAIKTKEFHDLDIPGPKSVCLWNRLRNWLTAAKRFSPPEEAKAFRLDSIKEEISLLENNLLVDHQSIGFCHNDLQYGNIMLDEKTRSITIIDYEYASYNPIAFDIANHFCEMTADYHTDTPHVLDYTKYPGLEERKRFVQIYMSASGHRPSDAEVKQLIQDVEKYTLASHLVWGLWGIISEHVNEIDFDYIEYARQRFEQYWSRKHDLLGSVAESK</sequence>
<dbReference type="Gene3D" id="3.30.200.20">
    <property type="entry name" value="Phosphorylase Kinase, domain 1"/>
    <property type="match status" value="1"/>
</dbReference>
<dbReference type="Gene3D" id="3.90.1200.10">
    <property type="match status" value="1"/>
</dbReference>
<proteinExistence type="inferred from homology"/>
<dbReference type="Pfam" id="PF01633">
    <property type="entry name" value="Choline_kinase"/>
    <property type="match status" value="1"/>
</dbReference>
<evidence type="ECO:0000313" key="2">
    <source>
        <dbReference type="Proteomes" id="UP000504603"/>
    </source>
</evidence>
<dbReference type="InterPro" id="IPR011009">
    <property type="entry name" value="Kinase-like_dom_sf"/>
</dbReference>
<dbReference type="PANTHER" id="PTHR22603:SF81">
    <property type="entry name" value="CHOLINE KINASE 2-RELATED"/>
    <property type="match status" value="1"/>
</dbReference>
<dbReference type="AlphaFoldDB" id="A0A6J1CBY3"/>
<dbReference type="RefSeq" id="XP_022139094.1">
    <property type="nucleotide sequence ID" value="XM_022283402.1"/>
</dbReference>
<evidence type="ECO:0000313" key="3">
    <source>
        <dbReference type="RefSeq" id="XP_022139094.1"/>
    </source>
</evidence>
<name>A0A6J1CBY3_MOMCH</name>
<reference evidence="3" key="1">
    <citation type="submission" date="2025-08" db="UniProtKB">
        <authorList>
            <consortium name="RefSeq"/>
        </authorList>
    </citation>
    <scope>IDENTIFICATION</scope>
    <source>
        <strain evidence="3">OHB3-1</strain>
    </source>
</reference>
<keyword evidence="3" id="KW-0418">Kinase</keyword>
<keyword evidence="3" id="KW-0808">Transferase</keyword>